<comment type="caution">
    <text evidence="1">The sequence shown here is derived from an EMBL/GenBank/DDBJ whole genome shotgun (WGS) entry which is preliminary data.</text>
</comment>
<reference evidence="2" key="1">
    <citation type="journal article" date="2019" name="Int. J. Syst. Evol. Microbiol.">
        <title>The Global Catalogue of Microorganisms (GCM) 10K type strain sequencing project: providing services to taxonomists for standard genome sequencing and annotation.</title>
        <authorList>
            <consortium name="The Broad Institute Genomics Platform"/>
            <consortium name="The Broad Institute Genome Sequencing Center for Infectious Disease"/>
            <person name="Wu L."/>
            <person name="Ma J."/>
        </authorList>
    </citation>
    <scope>NUCLEOTIDE SEQUENCE [LARGE SCALE GENOMIC DNA]</scope>
    <source>
        <strain evidence="2">CCUG 36956</strain>
    </source>
</reference>
<gene>
    <name evidence="1" type="ORF">ACFP3H_12845</name>
</gene>
<evidence type="ECO:0008006" key="3">
    <source>
        <dbReference type="Google" id="ProtNLM"/>
    </source>
</evidence>
<evidence type="ECO:0000313" key="2">
    <source>
        <dbReference type="Proteomes" id="UP001596223"/>
    </source>
</evidence>
<dbReference type="EMBL" id="JBHSQN010000008">
    <property type="protein sequence ID" value="MFC6011937.1"/>
    <property type="molecule type" value="Genomic_DNA"/>
</dbReference>
<accession>A0ABW1JSG4</accession>
<sequence>MTPAELDDLFGDLVAEIDRLDPPALDLMADAYDRAGDVDRARALWELAETRRL</sequence>
<organism evidence="1 2">
    <name type="scientific">Nocardia lasii</name>
    <dbReference type="NCBI Taxonomy" id="1616107"/>
    <lineage>
        <taxon>Bacteria</taxon>
        <taxon>Bacillati</taxon>
        <taxon>Actinomycetota</taxon>
        <taxon>Actinomycetes</taxon>
        <taxon>Mycobacteriales</taxon>
        <taxon>Nocardiaceae</taxon>
        <taxon>Nocardia</taxon>
    </lineage>
</organism>
<protein>
    <recommendedName>
        <fullName evidence="3">Tetratrico peptide repeat group 5 domain-containing protein</fullName>
    </recommendedName>
</protein>
<name>A0ABW1JSG4_9NOCA</name>
<dbReference type="RefSeq" id="WP_378604567.1">
    <property type="nucleotide sequence ID" value="NZ_JBHSQN010000008.1"/>
</dbReference>
<evidence type="ECO:0000313" key="1">
    <source>
        <dbReference type="EMBL" id="MFC6011937.1"/>
    </source>
</evidence>
<dbReference type="Proteomes" id="UP001596223">
    <property type="component" value="Unassembled WGS sequence"/>
</dbReference>
<keyword evidence="2" id="KW-1185">Reference proteome</keyword>
<proteinExistence type="predicted"/>